<proteinExistence type="predicted"/>
<dbReference type="RefSeq" id="WP_199021670.1">
    <property type="nucleotide sequence ID" value="NZ_JAELUP010000117.1"/>
</dbReference>
<sequence length="91" mass="9781">MVLLFVLAVPISAAEKHSGTSVWDIVPASYFEEYAGKFSTIEEVQQATGFTSSSEVTVEPTSGIQVSSIDEHAALLFYITDEVANVGSCYL</sequence>
<gene>
    <name evidence="1" type="ORF">JFN88_22880</name>
</gene>
<dbReference type="EMBL" id="JAELUP010000117">
    <property type="protein sequence ID" value="MBJ6364063.1"/>
    <property type="molecule type" value="Genomic_DNA"/>
</dbReference>
<dbReference type="AlphaFoldDB" id="A0A934JC31"/>
<accession>A0A934JC31</accession>
<name>A0A934JC31_9BACL</name>
<evidence type="ECO:0000313" key="2">
    <source>
        <dbReference type="Proteomes" id="UP000640274"/>
    </source>
</evidence>
<protein>
    <submittedName>
        <fullName evidence="1">Uncharacterized protein</fullName>
    </submittedName>
</protein>
<comment type="caution">
    <text evidence="1">The sequence shown here is derived from an EMBL/GenBank/DDBJ whole genome shotgun (WGS) entry which is preliminary data.</text>
</comment>
<reference evidence="1" key="1">
    <citation type="submission" date="2020-12" db="EMBL/GenBank/DDBJ databases">
        <authorList>
            <person name="Huq M.A."/>
        </authorList>
    </citation>
    <scope>NUCLEOTIDE SEQUENCE</scope>
    <source>
        <strain evidence="1">MAHUQ-46</strain>
    </source>
</reference>
<organism evidence="1 2">
    <name type="scientific">Paenibacillus roseus</name>
    <dbReference type="NCBI Taxonomy" id="2798579"/>
    <lineage>
        <taxon>Bacteria</taxon>
        <taxon>Bacillati</taxon>
        <taxon>Bacillota</taxon>
        <taxon>Bacilli</taxon>
        <taxon>Bacillales</taxon>
        <taxon>Paenibacillaceae</taxon>
        <taxon>Paenibacillus</taxon>
    </lineage>
</organism>
<evidence type="ECO:0000313" key="1">
    <source>
        <dbReference type="EMBL" id="MBJ6364063.1"/>
    </source>
</evidence>
<dbReference type="Proteomes" id="UP000640274">
    <property type="component" value="Unassembled WGS sequence"/>
</dbReference>
<keyword evidence="2" id="KW-1185">Reference proteome</keyword>